<keyword evidence="6" id="KW-1278">Translocase</keyword>
<feature type="domain" description="P-type ATPase A" evidence="12">
    <location>
        <begin position="120"/>
        <end position="220"/>
    </location>
</feature>
<feature type="transmembrane region" description="Helical" evidence="11">
    <location>
        <begin position="604"/>
        <end position="622"/>
    </location>
</feature>
<proteinExistence type="inferred from homology"/>
<evidence type="ECO:0000256" key="7">
    <source>
        <dbReference type="ARBA" id="ARBA00022989"/>
    </source>
</evidence>
<dbReference type="PRINTS" id="PR00120">
    <property type="entry name" value="HATPASE"/>
</dbReference>
<dbReference type="PANTHER" id="PTHR48085:SF5">
    <property type="entry name" value="CADMIUM_ZINC-TRANSPORTING ATPASE HMA4-RELATED"/>
    <property type="match status" value="1"/>
</dbReference>
<dbReference type="InterPro" id="IPR044492">
    <property type="entry name" value="P_typ_ATPase_HD_dom"/>
</dbReference>
<dbReference type="SFLD" id="SFLDF00027">
    <property type="entry name" value="p-type_atpase"/>
    <property type="match status" value="1"/>
</dbReference>
<evidence type="ECO:0000259" key="12">
    <source>
        <dbReference type="Pfam" id="PF00122"/>
    </source>
</evidence>
<organism evidence="13 14">
    <name type="scientific">Schwartzia succinivorans DSM 10502</name>
    <dbReference type="NCBI Taxonomy" id="1123243"/>
    <lineage>
        <taxon>Bacteria</taxon>
        <taxon>Bacillati</taxon>
        <taxon>Bacillota</taxon>
        <taxon>Negativicutes</taxon>
        <taxon>Selenomonadales</taxon>
        <taxon>Selenomonadaceae</taxon>
        <taxon>Schwartzia</taxon>
    </lineage>
</organism>
<keyword evidence="11" id="KW-0547">Nucleotide-binding</keyword>
<dbReference type="InterPro" id="IPR023214">
    <property type="entry name" value="HAD_sf"/>
</dbReference>
<gene>
    <name evidence="13" type="ORF">SAMN02745190_02217</name>
</gene>
<dbReference type="InterPro" id="IPR036412">
    <property type="entry name" value="HAD-like_sf"/>
</dbReference>
<dbReference type="PROSITE" id="PS00154">
    <property type="entry name" value="ATPASE_E1_E2"/>
    <property type="match status" value="1"/>
</dbReference>
<dbReference type="InterPro" id="IPR018303">
    <property type="entry name" value="ATPase_P-typ_P_site"/>
</dbReference>
<dbReference type="NCBIfam" id="TIGR01525">
    <property type="entry name" value="ATPase-IB_hvy"/>
    <property type="match status" value="1"/>
</dbReference>
<dbReference type="AlphaFoldDB" id="A0A1M5A5S0"/>
<feature type="transmembrane region" description="Helical" evidence="11">
    <location>
        <begin position="582"/>
        <end position="598"/>
    </location>
</feature>
<dbReference type="InterPro" id="IPR027256">
    <property type="entry name" value="P-typ_ATPase_IB"/>
</dbReference>
<keyword evidence="7 11" id="KW-1133">Transmembrane helix</keyword>
<feature type="transmembrane region" description="Helical" evidence="11">
    <location>
        <begin position="239"/>
        <end position="259"/>
    </location>
</feature>
<comment type="catalytic activity">
    <reaction evidence="10">
        <text>Cd(2+)(in) + ATP + H2O = Cd(2+)(out) + ADP + phosphate + H(+)</text>
        <dbReference type="Rhea" id="RHEA:12132"/>
        <dbReference type="ChEBI" id="CHEBI:15377"/>
        <dbReference type="ChEBI" id="CHEBI:15378"/>
        <dbReference type="ChEBI" id="CHEBI:30616"/>
        <dbReference type="ChEBI" id="CHEBI:43474"/>
        <dbReference type="ChEBI" id="CHEBI:48775"/>
        <dbReference type="ChEBI" id="CHEBI:456216"/>
        <dbReference type="EC" id="7.2.2.21"/>
    </reaction>
</comment>
<dbReference type="SFLD" id="SFLDS00003">
    <property type="entry name" value="Haloacid_Dehalogenase"/>
    <property type="match status" value="1"/>
</dbReference>
<dbReference type="SUPFAM" id="SSF81665">
    <property type="entry name" value="Calcium ATPase, transmembrane domain M"/>
    <property type="match status" value="1"/>
</dbReference>
<dbReference type="SFLD" id="SFLDG00002">
    <property type="entry name" value="C1.7:_P-type_atpase_like"/>
    <property type="match status" value="1"/>
</dbReference>
<dbReference type="NCBIfam" id="TIGR01494">
    <property type="entry name" value="ATPase_P-type"/>
    <property type="match status" value="1"/>
</dbReference>
<evidence type="ECO:0000313" key="14">
    <source>
        <dbReference type="Proteomes" id="UP000184404"/>
    </source>
</evidence>
<evidence type="ECO:0000256" key="10">
    <source>
        <dbReference type="ARBA" id="ARBA00049338"/>
    </source>
</evidence>
<dbReference type="Proteomes" id="UP000184404">
    <property type="component" value="Unassembled WGS sequence"/>
</dbReference>
<keyword evidence="14" id="KW-1185">Reference proteome</keyword>
<evidence type="ECO:0000256" key="6">
    <source>
        <dbReference type="ARBA" id="ARBA00022967"/>
    </source>
</evidence>
<keyword evidence="8 11" id="KW-0472">Membrane</keyword>
<dbReference type="GO" id="GO:0046872">
    <property type="term" value="F:metal ion binding"/>
    <property type="evidence" value="ECO:0007669"/>
    <property type="project" value="UniProtKB-KW"/>
</dbReference>
<protein>
    <recommendedName>
        <fullName evidence="9">Cd(2+)-exporting ATPase</fullName>
        <ecNumber evidence="9">7.2.2.21</ecNumber>
    </recommendedName>
</protein>
<evidence type="ECO:0000256" key="3">
    <source>
        <dbReference type="ARBA" id="ARBA00022539"/>
    </source>
</evidence>
<dbReference type="GO" id="GO:0016887">
    <property type="term" value="F:ATP hydrolysis activity"/>
    <property type="evidence" value="ECO:0007669"/>
    <property type="project" value="InterPro"/>
</dbReference>
<dbReference type="InterPro" id="IPR059000">
    <property type="entry name" value="ATPase_P-type_domA"/>
</dbReference>
<keyword evidence="5 11" id="KW-0479">Metal-binding</keyword>
<dbReference type="InterPro" id="IPR001757">
    <property type="entry name" value="P_typ_ATPase"/>
</dbReference>
<dbReference type="Gene3D" id="3.40.50.1000">
    <property type="entry name" value="HAD superfamily/HAD-like"/>
    <property type="match status" value="1"/>
</dbReference>
<dbReference type="OrthoDB" id="9760802at2"/>
<feature type="transmembrane region" description="Helical" evidence="11">
    <location>
        <begin position="64"/>
        <end position="82"/>
    </location>
</feature>
<dbReference type="FunFam" id="2.70.150.10:FF:000002">
    <property type="entry name" value="Copper-transporting ATPase 1, putative"/>
    <property type="match status" value="1"/>
</dbReference>
<dbReference type="PANTHER" id="PTHR48085">
    <property type="entry name" value="CADMIUM/ZINC-TRANSPORTING ATPASE HMA2-RELATED"/>
    <property type="match status" value="1"/>
</dbReference>
<dbReference type="Pfam" id="PF00122">
    <property type="entry name" value="E1-E2_ATPase"/>
    <property type="match status" value="1"/>
</dbReference>
<accession>A0A1M5A5S0</accession>
<evidence type="ECO:0000313" key="13">
    <source>
        <dbReference type="EMBL" id="SHF25600.1"/>
    </source>
</evidence>
<evidence type="ECO:0000256" key="11">
    <source>
        <dbReference type="RuleBase" id="RU362081"/>
    </source>
</evidence>
<dbReference type="SUPFAM" id="SSF56784">
    <property type="entry name" value="HAD-like"/>
    <property type="match status" value="1"/>
</dbReference>
<reference evidence="13 14" key="1">
    <citation type="submission" date="2016-11" db="EMBL/GenBank/DDBJ databases">
        <authorList>
            <person name="Jaros S."/>
            <person name="Januszkiewicz K."/>
            <person name="Wedrychowicz H."/>
        </authorList>
    </citation>
    <scope>NUCLEOTIDE SEQUENCE [LARGE SCALE GENOMIC DNA]</scope>
    <source>
        <strain evidence="13 14">DSM 10502</strain>
    </source>
</reference>
<evidence type="ECO:0000256" key="2">
    <source>
        <dbReference type="ARBA" id="ARBA00006024"/>
    </source>
</evidence>
<keyword evidence="3" id="KW-0104">Cadmium</keyword>
<keyword evidence="11" id="KW-0067">ATP-binding</keyword>
<comment type="similarity">
    <text evidence="2 11">Belongs to the cation transport ATPase (P-type) (TC 3.A.3) family. Type IB subfamily.</text>
</comment>
<dbReference type="EMBL" id="FQUG01000010">
    <property type="protein sequence ID" value="SHF25600.1"/>
    <property type="molecule type" value="Genomic_DNA"/>
</dbReference>
<evidence type="ECO:0000256" key="5">
    <source>
        <dbReference type="ARBA" id="ARBA00022723"/>
    </source>
</evidence>
<sequence>MNAKQKKNLIRIAVSGAMMLALEFVPVEGLARFVLYMIPYLIIGYDILIKAFQGIKNRQAFDESLLMAIATIGAISLALYDNGDYTEAIAVMWFYQIGEWFQSYAVGKSRNDISALMDIVPDTANVEGEDGQLEEVDPDDVEVGSVIVVRPGERVPIDGVVIDGTSSLDTSALTGEAVPRTIKKGEDVASGCINLSGVLKIRTTKEFGESTASKIMELIEDAGSRKAKTEKFITRFARVYTPIVTGLAVLLAFVMPLYHIATGAPAEWSTWIYRALIFLIMSCPCALVVSVPLSFFAGIGTASREGVLVKGASYLEALASTKTVVFDKTGTLTKGVFDVTGIHADDIDKDMLLHMAAHVERHSSHPIAVSLRNAFAHEADSCSVEDVEEFAGQGVRAKVNGKVVYAGNEKMMATAGVETHGCENEPVGALIHVAIDGKYAGHIIISDVVKDHSVQALKELKKAGVRQNVMLTGDVKEVGERVAKDIGIDRVCTDLLPQDKVAKFEEILKERKDENEMTAFVGDGINDAPVLRRADIGIAMGAMGSDAAIEAADVVLMDDDPLKIPTAMRIARKCMAIVRENIWFAIGIKVVCLILGAVGMANMWFAIFADVGVTVLAVLNAFRCMFVKGIKPENV</sequence>
<dbReference type="RefSeq" id="WP_072936321.1">
    <property type="nucleotide sequence ID" value="NZ_FQUG01000010.1"/>
</dbReference>
<dbReference type="PRINTS" id="PR00119">
    <property type="entry name" value="CATATPASE"/>
</dbReference>
<evidence type="ECO:0000256" key="4">
    <source>
        <dbReference type="ARBA" id="ARBA00022692"/>
    </source>
</evidence>
<dbReference type="EC" id="7.2.2.21" evidence="9"/>
<dbReference type="InterPro" id="IPR008250">
    <property type="entry name" value="ATPase_P-typ_transduc_dom_A_sf"/>
</dbReference>
<evidence type="ECO:0000256" key="8">
    <source>
        <dbReference type="ARBA" id="ARBA00023136"/>
    </source>
</evidence>
<evidence type="ECO:0000256" key="1">
    <source>
        <dbReference type="ARBA" id="ARBA00004651"/>
    </source>
</evidence>
<evidence type="ECO:0000256" key="9">
    <source>
        <dbReference type="ARBA" id="ARBA00039103"/>
    </source>
</evidence>
<dbReference type="InterPro" id="IPR023299">
    <property type="entry name" value="ATPase_P-typ_cyto_dom_N"/>
</dbReference>
<dbReference type="GO" id="GO:0008551">
    <property type="term" value="F:P-type cadmium transporter activity"/>
    <property type="evidence" value="ECO:0007669"/>
    <property type="project" value="UniProtKB-EC"/>
</dbReference>
<feature type="transmembrane region" description="Helical" evidence="11">
    <location>
        <begin position="271"/>
        <end position="296"/>
    </location>
</feature>
<dbReference type="InterPro" id="IPR051014">
    <property type="entry name" value="Cation_Transport_ATPase_IB"/>
</dbReference>
<dbReference type="Gene3D" id="3.40.1110.10">
    <property type="entry name" value="Calcium-transporting ATPase, cytoplasmic domain N"/>
    <property type="match status" value="1"/>
</dbReference>
<dbReference type="GO" id="GO:0005524">
    <property type="term" value="F:ATP binding"/>
    <property type="evidence" value="ECO:0007669"/>
    <property type="project" value="UniProtKB-UniRule"/>
</dbReference>
<dbReference type="STRING" id="1123243.SAMN02745190_02217"/>
<dbReference type="GO" id="GO:0005886">
    <property type="term" value="C:plasma membrane"/>
    <property type="evidence" value="ECO:0007669"/>
    <property type="project" value="UniProtKB-SubCell"/>
</dbReference>
<dbReference type="InterPro" id="IPR023298">
    <property type="entry name" value="ATPase_P-typ_TM_dom_sf"/>
</dbReference>
<dbReference type="Pfam" id="PF00702">
    <property type="entry name" value="Hydrolase"/>
    <property type="match status" value="1"/>
</dbReference>
<keyword evidence="11" id="KW-1003">Cell membrane</keyword>
<dbReference type="NCBIfam" id="TIGR01512">
    <property type="entry name" value="ATPase-IB2_Cd"/>
    <property type="match status" value="1"/>
</dbReference>
<dbReference type="Gene3D" id="2.70.150.10">
    <property type="entry name" value="Calcium-transporting ATPase, cytoplasmic transduction domain A"/>
    <property type="match status" value="1"/>
</dbReference>
<comment type="subcellular location">
    <subcellularLocation>
        <location evidence="1">Cell membrane</location>
        <topology evidence="1">Multi-pass membrane protein</topology>
    </subcellularLocation>
</comment>
<name>A0A1M5A5S0_9FIRM</name>
<dbReference type="SUPFAM" id="SSF81653">
    <property type="entry name" value="Calcium ATPase, transduction domain A"/>
    <property type="match status" value="1"/>
</dbReference>
<keyword evidence="4 11" id="KW-0812">Transmembrane</keyword>